<dbReference type="InterPro" id="IPR037185">
    <property type="entry name" value="EmrE-like"/>
</dbReference>
<dbReference type="GO" id="GO:0016020">
    <property type="term" value="C:membrane"/>
    <property type="evidence" value="ECO:0007669"/>
    <property type="project" value="UniProtKB-SubCell"/>
</dbReference>
<keyword evidence="3 5" id="KW-1133">Transmembrane helix</keyword>
<keyword evidence="4 5" id="KW-0472">Membrane</keyword>
<dbReference type="AlphaFoldDB" id="A0A2C9CQF7"/>
<dbReference type="InterPro" id="IPR000620">
    <property type="entry name" value="EamA_dom"/>
</dbReference>
<evidence type="ECO:0000256" key="5">
    <source>
        <dbReference type="SAM" id="Phobius"/>
    </source>
</evidence>
<accession>A0A2C9CQF7</accession>
<dbReference type="OrthoDB" id="9810556at2"/>
<evidence type="ECO:0000313" key="7">
    <source>
        <dbReference type="EMBL" id="SOH93437.1"/>
    </source>
</evidence>
<feature type="transmembrane region" description="Helical" evidence="5">
    <location>
        <begin position="186"/>
        <end position="206"/>
    </location>
</feature>
<protein>
    <submittedName>
        <fullName evidence="7">Permease of the drug/metabolite transporter (DMT) superfamily</fullName>
    </submittedName>
</protein>
<dbReference type="PANTHER" id="PTHR32322">
    <property type="entry name" value="INNER MEMBRANE TRANSPORTER"/>
    <property type="match status" value="1"/>
</dbReference>
<dbReference type="InterPro" id="IPR050638">
    <property type="entry name" value="AA-Vitamin_Transporters"/>
</dbReference>
<feature type="domain" description="EamA" evidence="6">
    <location>
        <begin position="16"/>
        <end position="141"/>
    </location>
</feature>
<feature type="transmembrane region" description="Helical" evidence="5">
    <location>
        <begin position="268"/>
        <end position="286"/>
    </location>
</feature>
<gene>
    <name evidence="7" type="ORF">SAMN06273572_102113</name>
</gene>
<reference evidence="8" key="1">
    <citation type="submission" date="2017-09" db="EMBL/GenBank/DDBJ databases">
        <authorList>
            <person name="Varghese N."/>
            <person name="Submissions S."/>
        </authorList>
    </citation>
    <scope>NUCLEOTIDE SEQUENCE [LARGE SCALE GENOMIC DNA]</scope>
    <source>
        <strain evidence="8">C7</strain>
    </source>
</reference>
<proteinExistence type="predicted"/>
<evidence type="ECO:0000259" key="6">
    <source>
        <dbReference type="Pfam" id="PF00892"/>
    </source>
</evidence>
<dbReference type="EMBL" id="OCTN01000002">
    <property type="protein sequence ID" value="SOH93437.1"/>
    <property type="molecule type" value="Genomic_DNA"/>
</dbReference>
<evidence type="ECO:0000256" key="3">
    <source>
        <dbReference type="ARBA" id="ARBA00022989"/>
    </source>
</evidence>
<feature type="transmembrane region" description="Helical" evidence="5">
    <location>
        <begin position="70"/>
        <end position="91"/>
    </location>
</feature>
<dbReference type="SUPFAM" id="SSF103481">
    <property type="entry name" value="Multidrug resistance efflux transporter EmrE"/>
    <property type="match status" value="2"/>
</dbReference>
<feature type="transmembrane region" description="Helical" evidence="5">
    <location>
        <begin position="97"/>
        <end position="119"/>
    </location>
</feature>
<evidence type="ECO:0000313" key="8">
    <source>
        <dbReference type="Proteomes" id="UP000220034"/>
    </source>
</evidence>
<feature type="transmembrane region" description="Helical" evidence="5">
    <location>
        <begin position="242"/>
        <end position="262"/>
    </location>
</feature>
<feature type="domain" description="EamA" evidence="6">
    <location>
        <begin position="158"/>
        <end position="285"/>
    </location>
</feature>
<organism evidence="7 8">
    <name type="scientific">Pontivivens marinum</name>
    <dbReference type="NCBI Taxonomy" id="1690039"/>
    <lineage>
        <taxon>Bacteria</taxon>
        <taxon>Pseudomonadati</taxon>
        <taxon>Pseudomonadota</taxon>
        <taxon>Alphaproteobacteria</taxon>
        <taxon>Rhodobacterales</taxon>
        <taxon>Paracoccaceae</taxon>
        <taxon>Pontivivens</taxon>
    </lineage>
</organism>
<keyword evidence="2 5" id="KW-0812">Transmembrane</keyword>
<evidence type="ECO:0000256" key="2">
    <source>
        <dbReference type="ARBA" id="ARBA00022692"/>
    </source>
</evidence>
<dbReference type="Proteomes" id="UP000220034">
    <property type="component" value="Unassembled WGS sequence"/>
</dbReference>
<keyword evidence="8" id="KW-1185">Reference proteome</keyword>
<sequence length="302" mass="31241">MMKSSPDKLSYAAIGLLTIVWGSAFALTTVALQGYGPMQVVTARAGLAALVLVSVAYISGQGLPRSLNHWMWCALFGINSLALPFTLLTWAQLTIDSAVAAVLISSSPLFVLLLSKFILGTQVGPRKWLGFSIGFVGLGVLIGPGILRAVDAPLLPQLACLGTAFCYAMSAVLVRRMPELPPVQATAASQLSAAVVLVPFGAVGLVSDLTLGTPLIALAVLGLVQTGGAQLLRYWTVKRSGAVFASTVGYLIPIWAGMLGVTLLGEPITWQLVIGFGLIVSGLLVAGNRPEGQRTAAASSAG</sequence>
<feature type="transmembrane region" description="Helical" evidence="5">
    <location>
        <begin position="153"/>
        <end position="174"/>
    </location>
</feature>
<evidence type="ECO:0000256" key="4">
    <source>
        <dbReference type="ARBA" id="ARBA00023136"/>
    </source>
</evidence>
<feature type="transmembrane region" description="Helical" evidence="5">
    <location>
        <begin position="41"/>
        <end position="58"/>
    </location>
</feature>
<feature type="transmembrane region" description="Helical" evidence="5">
    <location>
        <begin position="128"/>
        <end position="147"/>
    </location>
</feature>
<name>A0A2C9CQF7_9RHOB</name>
<dbReference type="Pfam" id="PF00892">
    <property type="entry name" value="EamA"/>
    <property type="match status" value="2"/>
</dbReference>
<comment type="subcellular location">
    <subcellularLocation>
        <location evidence="1">Membrane</location>
        <topology evidence="1">Multi-pass membrane protein</topology>
    </subcellularLocation>
</comment>
<evidence type="ECO:0000256" key="1">
    <source>
        <dbReference type="ARBA" id="ARBA00004141"/>
    </source>
</evidence>
<feature type="transmembrane region" description="Helical" evidence="5">
    <location>
        <begin position="212"/>
        <end position="235"/>
    </location>
</feature>
<dbReference type="PANTHER" id="PTHR32322:SF9">
    <property type="entry name" value="AMINO-ACID METABOLITE EFFLUX PUMP-RELATED"/>
    <property type="match status" value="1"/>
</dbReference>
<feature type="transmembrane region" description="Helical" evidence="5">
    <location>
        <begin position="12"/>
        <end position="35"/>
    </location>
</feature>